<dbReference type="eggNOG" id="ENOG502QRQN">
    <property type="taxonomic scope" value="Eukaryota"/>
</dbReference>
<dbReference type="PANTHER" id="PTHR35179:SF2">
    <property type="entry name" value="START DOMAIN-CONTAINING PROTEIN"/>
    <property type="match status" value="1"/>
</dbReference>
<proteinExistence type="predicted"/>
<dbReference type="STRING" id="227321.C8VCW7"/>
<sequence>MTEPRRETIRGRGRGSWRRSRKSRADAEPSAPAVGPLLSTITREDLDSNITSSSGKEFSMITDCRLVGSYNWLNRKSPTILVPGAPPEWTPTGTSERLPQDKGTYFRDQNSARYAAHVFQPAANSILNQDPDFDFTQIDIVACNSTLGNLRRFIAEPDKQFRFIVEAVGSTVFFVRRENSPTQALSNVVGFGHTFPEANTTWGSDVKGSESHQRILQYRFAGLSCLVRYGGDGYLPQLYQPHGPRREPAATAPDDLLASFNQVSVSTVSPEGEQALRVESGGELVPQSAMFDLKTRSATKQYSNILRDELPRLWISQIPNFVVGFHTDGEFHDVRVEDVREEVRKWEERNEVQLRKLSTLMKLLIEFADGQPNRRFEVVYNGTDGNGELELREVGDEVNCCLSDVMKRRWAAGYLDGRGKEKKDEREEVDDAGQSKHIEREDSEWSGESESEKDFTACSASTCGYCGHCAY</sequence>
<organism evidence="2 3">
    <name type="scientific">Emericella nidulans (strain FGSC A4 / ATCC 38163 / CBS 112.46 / NRRL 194 / M139)</name>
    <name type="common">Aspergillus nidulans</name>
    <dbReference type="NCBI Taxonomy" id="227321"/>
    <lineage>
        <taxon>Eukaryota</taxon>
        <taxon>Fungi</taxon>
        <taxon>Dikarya</taxon>
        <taxon>Ascomycota</taxon>
        <taxon>Pezizomycotina</taxon>
        <taxon>Eurotiomycetes</taxon>
        <taxon>Eurotiomycetidae</taxon>
        <taxon>Eurotiales</taxon>
        <taxon>Aspergillaceae</taxon>
        <taxon>Aspergillus</taxon>
        <taxon>Aspergillus subgen. Nidulantes</taxon>
    </lineage>
</organism>
<accession>C8VCW7</accession>
<feature type="region of interest" description="Disordered" evidence="1">
    <location>
        <begin position="1"/>
        <end position="34"/>
    </location>
</feature>
<dbReference type="EMBL" id="BN001304">
    <property type="protein sequence ID" value="CBF78778.1"/>
    <property type="molecule type" value="Genomic_DNA"/>
</dbReference>
<dbReference type="RefSeq" id="XP_050467869.1">
    <property type="nucleotide sequence ID" value="XM_050611896.1"/>
</dbReference>
<protein>
    <recommendedName>
        <fullName evidence="4">Geranylgeranyl pyrophosphate synthetase</fullName>
    </recommendedName>
</protein>
<evidence type="ECO:0000313" key="2">
    <source>
        <dbReference type="EMBL" id="CBF78778.1"/>
    </source>
</evidence>
<dbReference type="PANTHER" id="PTHR35179">
    <property type="entry name" value="PROTEIN CBG02620"/>
    <property type="match status" value="1"/>
</dbReference>
<dbReference type="InParanoid" id="C8VCW7"/>
<evidence type="ECO:0008006" key="4">
    <source>
        <dbReference type="Google" id="ProtNLM"/>
    </source>
</evidence>
<keyword evidence="3" id="KW-1185">Reference proteome</keyword>
<feature type="compositionally biased region" description="Basic and acidic residues" evidence="1">
    <location>
        <begin position="1"/>
        <end position="10"/>
    </location>
</feature>
<feature type="region of interest" description="Disordered" evidence="1">
    <location>
        <begin position="421"/>
        <end position="454"/>
    </location>
</feature>
<dbReference type="KEGG" id="ani:ANIA_07245"/>
<dbReference type="OMA" id="IVSVMKM"/>
<dbReference type="OrthoDB" id="5393654at2759"/>
<name>C8VCW7_EMENI</name>
<evidence type="ECO:0000313" key="3">
    <source>
        <dbReference type="Proteomes" id="UP000000560"/>
    </source>
</evidence>
<dbReference type="VEuPathDB" id="FungiDB:AN7245"/>
<dbReference type="HOGENOM" id="CLU_030046_1_0_1"/>
<dbReference type="AlphaFoldDB" id="C8VCW7"/>
<dbReference type="Proteomes" id="UP000000560">
    <property type="component" value="Chromosome IV"/>
</dbReference>
<gene>
    <name evidence="2" type="ORF">ANIA_07245</name>
</gene>
<reference evidence="3" key="1">
    <citation type="journal article" date="2005" name="Nature">
        <title>Sequencing of Aspergillus nidulans and comparative analysis with A. fumigatus and A. oryzae.</title>
        <authorList>
            <person name="Galagan J.E."/>
            <person name="Calvo S.E."/>
            <person name="Cuomo C."/>
            <person name="Ma L.J."/>
            <person name="Wortman J.R."/>
            <person name="Batzoglou S."/>
            <person name="Lee S.I."/>
            <person name="Basturkmen M."/>
            <person name="Spevak C.C."/>
            <person name="Clutterbuck J."/>
            <person name="Kapitonov V."/>
            <person name="Jurka J."/>
            <person name="Scazzocchio C."/>
            <person name="Farman M."/>
            <person name="Butler J."/>
            <person name="Purcell S."/>
            <person name="Harris S."/>
            <person name="Braus G.H."/>
            <person name="Draht O."/>
            <person name="Busch S."/>
            <person name="D'Enfert C."/>
            <person name="Bouchier C."/>
            <person name="Goldman G.H."/>
            <person name="Bell-Pedersen D."/>
            <person name="Griffiths-Jones S."/>
            <person name="Doonan J.H."/>
            <person name="Yu J."/>
            <person name="Vienken K."/>
            <person name="Pain A."/>
            <person name="Freitag M."/>
            <person name="Selker E.U."/>
            <person name="Archer D.B."/>
            <person name="Penalva M.A."/>
            <person name="Oakley B.R."/>
            <person name="Momany M."/>
            <person name="Tanaka T."/>
            <person name="Kumagai T."/>
            <person name="Asai K."/>
            <person name="Machida M."/>
            <person name="Nierman W.C."/>
            <person name="Denning D.W."/>
            <person name="Caddick M."/>
            <person name="Hynes M."/>
            <person name="Paoletti M."/>
            <person name="Fischer R."/>
            <person name="Miller B."/>
            <person name="Dyer P."/>
            <person name="Sachs M.S."/>
            <person name="Osmani S.A."/>
            <person name="Birren B.W."/>
        </authorList>
    </citation>
    <scope>NUCLEOTIDE SEQUENCE [LARGE SCALE GENOMIC DNA]</scope>
    <source>
        <strain evidence="3">FGSC A4 / ATCC 38163 / CBS 112.46 / NRRL 194 / M139</strain>
    </source>
</reference>
<reference evidence="3" key="2">
    <citation type="journal article" date="2009" name="Fungal Genet. Biol.">
        <title>The 2008 update of the Aspergillus nidulans genome annotation: a community effort.</title>
        <authorList>
            <person name="Wortman J.R."/>
            <person name="Gilsenan J.M."/>
            <person name="Joardar V."/>
            <person name="Deegan J."/>
            <person name="Clutterbuck J."/>
            <person name="Andersen M.R."/>
            <person name="Archer D."/>
            <person name="Bencina M."/>
            <person name="Braus G."/>
            <person name="Coutinho P."/>
            <person name="von Dohren H."/>
            <person name="Doonan J."/>
            <person name="Driessen A.J."/>
            <person name="Durek P."/>
            <person name="Espeso E."/>
            <person name="Fekete E."/>
            <person name="Flipphi M."/>
            <person name="Estrada C.G."/>
            <person name="Geysens S."/>
            <person name="Goldman G."/>
            <person name="de Groot P.W."/>
            <person name="Hansen K."/>
            <person name="Harris S.D."/>
            <person name="Heinekamp T."/>
            <person name="Helmstaedt K."/>
            <person name="Henrissat B."/>
            <person name="Hofmann G."/>
            <person name="Homan T."/>
            <person name="Horio T."/>
            <person name="Horiuchi H."/>
            <person name="James S."/>
            <person name="Jones M."/>
            <person name="Karaffa L."/>
            <person name="Karanyi Z."/>
            <person name="Kato M."/>
            <person name="Keller N."/>
            <person name="Kelly D.E."/>
            <person name="Kiel J.A."/>
            <person name="Kim J.M."/>
            <person name="van der Klei I.J."/>
            <person name="Klis F.M."/>
            <person name="Kovalchuk A."/>
            <person name="Krasevec N."/>
            <person name="Kubicek C.P."/>
            <person name="Liu B."/>
            <person name="Maccabe A."/>
            <person name="Meyer V."/>
            <person name="Mirabito P."/>
            <person name="Miskei M."/>
            <person name="Mos M."/>
            <person name="Mullins J."/>
            <person name="Nelson D.R."/>
            <person name="Nielsen J."/>
            <person name="Oakley B.R."/>
            <person name="Osmani S.A."/>
            <person name="Pakula T."/>
            <person name="Paszewski A."/>
            <person name="Paulsen I."/>
            <person name="Pilsyk S."/>
            <person name="Pocsi I."/>
            <person name="Punt P.J."/>
            <person name="Ram A.F."/>
            <person name="Ren Q."/>
            <person name="Robellet X."/>
            <person name="Robson G."/>
            <person name="Seiboth B."/>
            <person name="van Solingen P."/>
            <person name="Specht T."/>
            <person name="Sun J."/>
            <person name="Taheri-Talesh N."/>
            <person name="Takeshita N."/>
            <person name="Ussery D."/>
            <person name="vanKuyk P.A."/>
            <person name="Visser H."/>
            <person name="van de Vondervoort P.J."/>
            <person name="de Vries R.P."/>
            <person name="Walton J."/>
            <person name="Xiang X."/>
            <person name="Xiong Y."/>
            <person name="Zeng A.P."/>
            <person name="Brandt B.W."/>
            <person name="Cornell M.J."/>
            <person name="van den Hondel C.A."/>
            <person name="Visser J."/>
            <person name="Oliver S.G."/>
            <person name="Turner G."/>
        </authorList>
    </citation>
    <scope>GENOME REANNOTATION</scope>
    <source>
        <strain evidence="3">FGSC A4 / ATCC 38163 / CBS 112.46 / NRRL 194 / M139</strain>
    </source>
</reference>
<evidence type="ECO:0000256" key="1">
    <source>
        <dbReference type="SAM" id="MobiDB-lite"/>
    </source>
</evidence>
<feature type="compositionally biased region" description="Basic residues" evidence="1">
    <location>
        <begin position="11"/>
        <end position="22"/>
    </location>
</feature>
<dbReference type="GeneID" id="2870134"/>